<gene>
    <name evidence="2" type="ORF">DM860_014956</name>
</gene>
<name>A0A328E683_9ASTE</name>
<dbReference type="AlphaFoldDB" id="A0A328E683"/>
<feature type="compositionally biased region" description="Basic and acidic residues" evidence="1">
    <location>
        <begin position="15"/>
        <end position="31"/>
    </location>
</feature>
<evidence type="ECO:0000313" key="3">
    <source>
        <dbReference type="Proteomes" id="UP000249390"/>
    </source>
</evidence>
<proteinExistence type="predicted"/>
<feature type="region of interest" description="Disordered" evidence="1">
    <location>
        <begin position="51"/>
        <end position="75"/>
    </location>
</feature>
<feature type="region of interest" description="Disordered" evidence="1">
    <location>
        <begin position="15"/>
        <end position="36"/>
    </location>
</feature>
<evidence type="ECO:0000256" key="1">
    <source>
        <dbReference type="SAM" id="MobiDB-lite"/>
    </source>
</evidence>
<protein>
    <submittedName>
        <fullName evidence="2">Uncharacterized protein</fullName>
    </submittedName>
</protein>
<sequence>MVSYFVSYGCKSERDTDSFKKRNHREQRGFEKQVASVATIPSSTTAKVVSHNGKGEQHKVSQAAPTNSASDAAVLQPQRCTRVRHSVTHQEINMILPEGIGEVQLFGQLDNILKVFRPILVAY</sequence>
<dbReference type="EMBL" id="NQVE01000040">
    <property type="protein sequence ID" value="RAL52129.1"/>
    <property type="molecule type" value="Genomic_DNA"/>
</dbReference>
<keyword evidence="3" id="KW-1185">Reference proteome</keyword>
<accession>A0A328E683</accession>
<reference evidence="2 3" key="1">
    <citation type="submission" date="2018-06" db="EMBL/GenBank/DDBJ databases">
        <title>The Genome of Cuscuta australis (Dodder) Provides Insight into the Evolution of Plant Parasitism.</title>
        <authorList>
            <person name="Liu H."/>
        </authorList>
    </citation>
    <scope>NUCLEOTIDE SEQUENCE [LARGE SCALE GENOMIC DNA]</scope>
    <source>
        <strain evidence="3">cv. Yunnan</strain>
        <tissue evidence="2">Vines</tissue>
    </source>
</reference>
<organism evidence="2 3">
    <name type="scientific">Cuscuta australis</name>
    <dbReference type="NCBI Taxonomy" id="267555"/>
    <lineage>
        <taxon>Eukaryota</taxon>
        <taxon>Viridiplantae</taxon>
        <taxon>Streptophyta</taxon>
        <taxon>Embryophyta</taxon>
        <taxon>Tracheophyta</taxon>
        <taxon>Spermatophyta</taxon>
        <taxon>Magnoliopsida</taxon>
        <taxon>eudicotyledons</taxon>
        <taxon>Gunneridae</taxon>
        <taxon>Pentapetalae</taxon>
        <taxon>asterids</taxon>
        <taxon>lamiids</taxon>
        <taxon>Solanales</taxon>
        <taxon>Convolvulaceae</taxon>
        <taxon>Cuscuteae</taxon>
        <taxon>Cuscuta</taxon>
        <taxon>Cuscuta subgen. Grammica</taxon>
        <taxon>Cuscuta sect. Cleistogrammica</taxon>
    </lineage>
</organism>
<dbReference type="Proteomes" id="UP000249390">
    <property type="component" value="Unassembled WGS sequence"/>
</dbReference>
<comment type="caution">
    <text evidence="2">The sequence shown here is derived from an EMBL/GenBank/DDBJ whole genome shotgun (WGS) entry which is preliminary data.</text>
</comment>
<evidence type="ECO:0000313" key="2">
    <source>
        <dbReference type="EMBL" id="RAL52129.1"/>
    </source>
</evidence>